<organism evidence="1 2">
    <name type="scientific">Durusdinium trenchii</name>
    <dbReference type="NCBI Taxonomy" id="1381693"/>
    <lineage>
        <taxon>Eukaryota</taxon>
        <taxon>Sar</taxon>
        <taxon>Alveolata</taxon>
        <taxon>Dinophyceae</taxon>
        <taxon>Suessiales</taxon>
        <taxon>Symbiodiniaceae</taxon>
        <taxon>Durusdinium</taxon>
    </lineage>
</organism>
<accession>A0ABP0NWT7</accession>
<evidence type="ECO:0000313" key="1">
    <source>
        <dbReference type="EMBL" id="CAK9067818.1"/>
    </source>
</evidence>
<dbReference type="EMBL" id="CAXAMN010022252">
    <property type="protein sequence ID" value="CAK9067818.1"/>
    <property type="molecule type" value="Genomic_DNA"/>
</dbReference>
<dbReference type="Proteomes" id="UP001642484">
    <property type="component" value="Unassembled WGS sequence"/>
</dbReference>
<sequence>MAMSRQGRKDTLSSDDMKLLFQLQVWNRELRSELDLADGDVPQVDLQTDEFVEQLRQAALEGHLLSEELVSLEQEISQTAVHLTEAGRAGSTVIWRRRLKNQSTFLKIRKGAVRISWRKSRR</sequence>
<evidence type="ECO:0000313" key="2">
    <source>
        <dbReference type="Proteomes" id="UP001642484"/>
    </source>
</evidence>
<keyword evidence="2" id="KW-1185">Reference proteome</keyword>
<gene>
    <name evidence="1" type="ORF">CCMP2556_LOCUS33315</name>
</gene>
<reference evidence="1 2" key="1">
    <citation type="submission" date="2024-02" db="EMBL/GenBank/DDBJ databases">
        <authorList>
            <person name="Chen Y."/>
            <person name="Shah S."/>
            <person name="Dougan E. K."/>
            <person name="Thang M."/>
            <person name="Chan C."/>
        </authorList>
    </citation>
    <scope>NUCLEOTIDE SEQUENCE [LARGE SCALE GENOMIC DNA]</scope>
</reference>
<comment type="caution">
    <text evidence="1">The sequence shown here is derived from an EMBL/GenBank/DDBJ whole genome shotgun (WGS) entry which is preliminary data.</text>
</comment>
<name>A0ABP0NWT7_9DINO</name>
<protein>
    <submittedName>
        <fullName evidence="1">Uncharacterized protein</fullName>
    </submittedName>
</protein>
<proteinExistence type="predicted"/>